<organism evidence="1 2">
    <name type="scientific">Bombardia bombarda</name>
    <dbReference type="NCBI Taxonomy" id="252184"/>
    <lineage>
        <taxon>Eukaryota</taxon>
        <taxon>Fungi</taxon>
        <taxon>Dikarya</taxon>
        <taxon>Ascomycota</taxon>
        <taxon>Pezizomycotina</taxon>
        <taxon>Sordariomycetes</taxon>
        <taxon>Sordariomycetidae</taxon>
        <taxon>Sordariales</taxon>
        <taxon>Lasiosphaeriaceae</taxon>
        <taxon>Bombardia</taxon>
    </lineage>
</organism>
<sequence>MKSQYRHLTLRHEQRILNGITPKLKPGEAAFHSFYLPSLGGGLHTITVNQTIDAKERGTKTAIPVLQQFNVIAPRFNLPPEIFDSVYPPPGHTALPKTLPHIVLKDPHFPWERDGSDKPSSDIKNTVPWVALIAFTADELQLQEAEAAQIFGSEARPNDSLGYDMKVLSVRDIQHPDVTNQIPIPDLREEKDTMYTSVIPLGAELFKHLFTDGAGNGDISRYRFMSHVREVATDGMVSDGDEDAGMYSIVLSHRLGPLEVTAPTPVMVHLVSLEGLESIKADDIKKRVLVTSLYSWSYTSLPPDSFDVKSALEKLGTGGLTIFRTSTLPNDRPGPGDKSLESIITRRQNDGYSIVRHRTITGEETASIYRGPLVPNPVAHPLPNMPSEAGMQSNFGSDLQILDPDLSLMDISYSTAWQLGKTLAMGDQSFAAALSRLRGTIHAQALGRAKEDIDKKAGTHSSRESTIAGISEMVAGLRDINSQLHVDKTVATSINRWKRPTMESIDTSLHSPHILSQIYGHAKEAAHTVSLATDGQKADYHKVPSNTDYAVVQDWILDKLHLAGVPVHYLIPDPSYLPKESLRFFHIDENWTDALVDGALSLANHWGAKPNEDHCRTALKEAINDYLAKPRQDLGYCQQMPKYGFFLRTEVLSKFPDLTVKATFANTLHQWEEENAKPKAPILVQRKLESDTMLCLFDRMPPELKSLEFMLPAHQQCFTVASSLSESQIEIAHKRIYTGKTPETDQEVRRTALFESKYPTPSVLDWNWRTIKTEAYTKLIWDVLDAKMLDKTKFTETAMTSAIFAVQLNEPIYTLRIEAPATNSLTTWSEEIINAHAPFQFHVPPYPSHQHRPGPLPIPVSRPSIARTKLNRPVTLTNIIPSPQPTLQKSKTNTTTPPDVLVAPPRFEFGVYPVGYKDAAVPTNTGLPMDLVVSLVMPWSYNYTLLNITVKIECGDVKDKFDPILEYRPLISREYECPPPTMLSNLRFNVLKKWEKDVLVLEVVPRKREGFNFQKVKEASFLLSMVPVLQWPDKEVKAYVNVAVTCEEKQASGSYSEEVFMKPGTVGGEADVEEESGGSGDEWEVLDGRRMPLLQARRG</sequence>
<dbReference type="EMBL" id="JAULSR010000006">
    <property type="protein sequence ID" value="KAK0615571.1"/>
    <property type="molecule type" value="Genomic_DNA"/>
</dbReference>
<accession>A0AA39WHN6</accession>
<comment type="caution">
    <text evidence="1">The sequence shown here is derived from an EMBL/GenBank/DDBJ whole genome shotgun (WGS) entry which is preliminary data.</text>
</comment>
<reference evidence="1" key="1">
    <citation type="submission" date="2023-06" db="EMBL/GenBank/DDBJ databases">
        <title>Genome-scale phylogeny and comparative genomics of the fungal order Sordariales.</title>
        <authorList>
            <consortium name="Lawrence Berkeley National Laboratory"/>
            <person name="Hensen N."/>
            <person name="Bonometti L."/>
            <person name="Westerberg I."/>
            <person name="Brannstrom I.O."/>
            <person name="Guillou S."/>
            <person name="Cros-Aarteil S."/>
            <person name="Calhoun S."/>
            <person name="Haridas S."/>
            <person name="Kuo A."/>
            <person name="Mondo S."/>
            <person name="Pangilinan J."/>
            <person name="Riley R."/>
            <person name="LaButti K."/>
            <person name="Andreopoulos B."/>
            <person name="Lipzen A."/>
            <person name="Chen C."/>
            <person name="Yanf M."/>
            <person name="Daum C."/>
            <person name="Ng V."/>
            <person name="Clum A."/>
            <person name="Steindorff A."/>
            <person name="Ohm R."/>
            <person name="Martin F."/>
            <person name="Silar P."/>
            <person name="Natvig D."/>
            <person name="Lalanne C."/>
            <person name="Gautier V."/>
            <person name="Ament-velasquez S.L."/>
            <person name="Kruys A."/>
            <person name="Hutchinson M.I."/>
            <person name="Powell A.J."/>
            <person name="Barry K."/>
            <person name="Miller A.N."/>
            <person name="Grigoriev I.V."/>
            <person name="Debuchy R."/>
            <person name="Gladieux P."/>
            <person name="Thoren M.H."/>
            <person name="Johannesson H."/>
        </authorList>
    </citation>
    <scope>NUCLEOTIDE SEQUENCE</scope>
    <source>
        <strain evidence="1">SMH3391-2</strain>
    </source>
</reference>
<evidence type="ECO:0000313" key="2">
    <source>
        <dbReference type="Proteomes" id="UP001174934"/>
    </source>
</evidence>
<gene>
    <name evidence="1" type="ORF">B0T17DRAFT_497463</name>
</gene>
<keyword evidence="2" id="KW-1185">Reference proteome</keyword>
<name>A0AA39WHN6_9PEZI</name>
<dbReference type="Proteomes" id="UP001174934">
    <property type="component" value="Unassembled WGS sequence"/>
</dbReference>
<proteinExistence type="predicted"/>
<protein>
    <submittedName>
        <fullName evidence="1">Uncharacterized protein</fullName>
    </submittedName>
</protein>
<dbReference type="AlphaFoldDB" id="A0AA39WHN6"/>
<evidence type="ECO:0000313" key="1">
    <source>
        <dbReference type="EMBL" id="KAK0615571.1"/>
    </source>
</evidence>